<keyword evidence="3" id="KW-1185">Reference proteome</keyword>
<reference evidence="1" key="1">
    <citation type="submission" date="2017-05" db="EMBL/GenBank/DDBJ databases">
        <title>The Genome Sequence of Enterococcus sp. 9E7_DIV0242.</title>
        <authorList>
            <consortium name="The Broad Institute Genomics Platform"/>
            <consortium name="The Broad Institute Genomic Center for Infectious Diseases"/>
            <person name="Earl A."/>
            <person name="Manson A."/>
            <person name="Schwartman J."/>
            <person name="Gilmore M."/>
            <person name="Abouelleil A."/>
            <person name="Cao P."/>
            <person name="Chapman S."/>
            <person name="Cusick C."/>
            <person name="Shea T."/>
            <person name="Young S."/>
            <person name="Neafsey D."/>
            <person name="Nusbaum C."/>
            <person name="Birren B."/>
        </authorList>
    </citation>
    <scope>NUCLEOTIDE SEQUENCE [LARGE SCALE GENOMIC DNA]</scope>
    <source>
        <strain evidence="1">9E7_DIV0242</strain>
    </source>
</reference>
<dbReference type="RefSeq" id="WP_086350254.1">
    <property type="nucleotide sequence ID" value="NZ_CP147247.1"/>
</dbReference>
<reference evidence="2" key="2">
    <citation type="submission" date="2017-05" db="EMBL/GenBank/DDBJ databases">
        <authorList>
            <consortium name="The Broad Institute Genomics Platform"/>
            <consortium name="The Broad Institute Genomic Center for Infectious Diseases"/>
            <person name="Earl A."/>
            <person name="Manson A."/>
            <person name="Schwartman J."/>
            <person name="Gilmore M."/>
            <person name="Abouelleil A."/>
            <person name="Cao P."/>
            <person name="Chapman S."/>
            <person name="Cusick C."/>
            <person name="Shea T."/>
            <person name="Young S."/>
            <person name="Neafsey D."/>
            <person name="Nusbaum C."/>
            <person name="Birren B."/>
        </authorList>
    </citation>
    <scope>NUCLEOTIDE SEQUENCE</scope>
    <source>
        <strain evidence="2">9E7_DIV0242</strain>
    </source>
</reference>
<evidence type="ECO:0000313" key="3">
    <source>
        <dbReference type="Proteomes" id="UP000195141"/>
    </source>
</evidence>
<protein>
    <submittedName>
        <fullName evidence="1">Uncharacterized protein</fullName>
    </submittedName>
</protein>
<dbReference type="Proteomes" id="UP000195141">
    <property type="component" value="Chromosome"/>
</dbReference>
<dbReference type="EMBL" id="NGMM01000006">
    <property type="protein sequence ID" value="OTP12664.1"/>
    <property type="molecule type" value="Genomic_DNA"/>
</dbReference>
<sequence length="159" mass="17939">MENKHSTDGLAEDLIRSFVQIASAEMHAKTLLEKRTSELENGLIDIDNEQVLEKQFIAINSLKEVINDLAELRRGDMLYLFDLYGGRGDKEQWCTVKHLGIAMMTAFEAWQASDMDEQLLSGYLKKNKLFLRSVTEFLGVEVTECAACFADILKGGTNE</sequence>
<accession>A0A242K2E0</accession>
<dbReference type="EMBL" id="CP147247">
    <property type="protein sequence ID" value="WYJ89554.1"/>
    <property type="molecule type" value="Genomic_DNA"/>
</dbReference>
<dbReference type="AlphaFoldDB" id="A0A242K2E0"/>
<dbReference type="OrthoDB" id="2183818at2"/>
<name>A0A242K2E0_9ENTE</name>
<reference evidence="2" key="3">
    <citation type="submission" date="2024-03" db="EMBL/GenBank/DDBJ databases">
        <title>The Genome Sequence of Enterococcus sp. DIV0242b.</title>
        <authorList>
            <consortium name="The Broad Institute Genomics Platform"/>
            <consortium name="The Broad Institute Microbial Omics Core"/>
            <consortium name="The Broad Institute Genomic Center for Infectious Diseases"/>
            <person name="Earl A."/>
            <person name="Manson A."/>
            <person name="Gilmore M."/>
            <person name="Schwartman J."/>
            <person name="Shea T."/>
            <person name="Abouelleil A."/>
            <person name="Cao P."/>
            <person name="Chapman S."/>
            <person name="Cusick C."/>
            <person name="Young S."/>
            <person name="Neafsey D."/>
            <person name="Nusbaum C."/>
            <person name="Birren B."/>
        </authorList>
    </citation>
    <scope>NUCLEOTIDE SEQUENCE</scope>
    <source>
        <strain evidence="2">9E7_DIV0242</strain>
    </source>
</reference>
<evidence type="ECO:0000313" key="2">
    <source>
        <dbReference type="EMBL" id="WYJ89554.1"/>
    </source>
</evidence>
<gene>
    <name evidence="2" type="ORF">A5888_001276</name>
    <name evidence="1" type="ORF">A5888_003242</name>
</gene>
<evidence type="ECO:0000313" key="1">
    <source>
        <dbReference type="EMBL" id="OTP12664.1"/>
    </source>
</evidence>
<proteinExistence type="predicted"/>
<organism evidence="1">
    <name type="scientific">Candidatus Enterococcus clewellii</name>
    <dbReference type="NCBI Taxonomy" id="1834193"/>
    <lineage>
        <taxon>Bacteria</taxon>
        <taxon>Bacillati</taxon>
        <taxon>Bacillota</taxon>
        <taxon>Bacilli</taxon>
        <taxon>Lactobacillales</taxon>
        <taxon>Enterococcaceae</taxon>
        <taxon>Enterococcus</taxon>
    </lineage>
</organism>